<dbReference type="Pfam" id="PF07525">
    <property type="entry name" value="SOCS_box"/>
    <property type="match status" value="1"/>
</dbReference>
<dbReference type="RefSeq" id="XP_018009385.1">
    <property type="nucleotide sequence ID" value="XM_018153896.1"/>
</dbReference>
<dbReference type="AlphaFoldDB" id="A0A8B7N6Y4"/>
<sequence length="427" mass="49776">MDLVEAAICAQYHDCVMYLLVHYPVLALRDDFLQFINNLFVHTRGCDWNYKKRYLSAMTTCISKVHSMRQPKLMFKLIQMCFQYCPRAAHDEVDCDGACRQLECKIALKTGTLDNLNSKTQTALELRVAAVKHLFQMIELHALPIELWIYESRMSRRDSLLDLHLLSECSRNEINLLIFLLYNLTVGSIPLFLQLLPVFKRRGFKLTASCLTTFIMNDYLVEYLDKALKLRSPDLQAVVHDRESPYRILLSELTRNCCLDGECWFRSYVLQDACARALLVGARIPLLMMLHLGVHDISPSSCNVRIGRSPIDLIERKADKLSPSIEFITHRYAPRFSRKMKMMAFGRVKFEHDDYNHSYFSEETTRYRAPEAPLRSLQELCRLSIRASLGHCRIEEKTEGLRDVLPQPLREYLYFRHDFLVFPEAVD</sequence>
<dbReference type="InterPro" id="IPR001496">
    <property type="entry name" value="SOCS_box"/>
</dbReference>
<dbReference type="Proteomes" id="UP000694843">
    <property type="component" value="Unplaced"/>
</dbReference>
<proteinExistence type="predicted"/>
<keyword evidence="1" id="KW-0472">Membrane</keyword>
<keyword evidence="1" id="KW-1133">Transmembrane helix</keyword>
<name>A0A8B7N6Y4_HYAAZ</name>
<dbReference type="GeneID" id="108666927"/>
<evidence type="ECO:0000256" key="1">
    <source>
        <dbReference type="SAM" id="Phobius"/>
    </source>
</evidence>
<feature type="domain" description="SOCS box" evidence="2">
    <location>
        <begin position="375"/>
        <end position="413"/>
    </location>
</feature>
<gene>
    <name evidence="4" type="primary">LOC108666927</name>
</gene>
<organism evidence="3 4">
    <name type="scientific">Hyalella azteca</name>
    <name type="common">Amphipod</name>
    <dbReference type="NCBI Taxonomy" id="294128"/>
    <lineage>
        <taxon>Eukaryota</taxon>
        <taxon>Metazoa</taxon>
        <taxon>Ecdysozoa</taxon>
        <taxon>Arthropoda</taxon>
        <taxon>Crustacea</taxon>
        <taxon>Multicrustacea</taxon>
        <taxon>Malacostraca</taxon>
        <taxon>Eumalacostraca</taxon>
        <taxon>Peracarida</taxon>
        <taxon>Amphipoda</taxon>
        <taxon>Senticaudata</taxon>
        <taxon>Talitrida</taxon>
        <taxon>Talitroidea</taxon>
        <taxon>Hyalellidae</taxon>
        <taxon>Hyalella</taxon>
    </lineage>
</organism>
<evidence type="ECO:0000313" key="3">
    <source>
        <dbReference type="Proteomes" id="UP000694843"/>
    </source>
</evidence>
<dbReference type="Gene3D" id="1.10.750.20">
    <property type="entry name" value="SOCS box"/>
    <property type="match status" value="1"/>
</dbReference>
<protein>
    <submittedName>
        <fullName evidence="4">Uncharacterized protein LOC108666927</fullName>
    </submittedName>
</protein>
<accession>A0A8B7N6Y4</accession>
<evidence type="ECO:0000313" key="4">
    <source>
        <dbReference type="RefSeq" id="XP_018009385.1"/>
    </source>
</evidence>
<dbReference type="SMART" id="SM00969">
    <property type="entry name" value="SOCS_box"/>
    <property type="match status" value="1"/>
</dbReference>
<reference evidence="4" key="1">
    <citation type="submission" date="2025-08" db="UniProtKB">
        <authorList>
            <consortium name="RefSeq"/>
        </authorList>
    </citation>
    <scope>IDENTIFICATION</scope>
    <source>
        <tissue evidence="4">Whole organism</tissue>
    </source>
</reference>
<evidence type="ECO:0000259" key="2">
    <source>
        <dbReference type="PROSITE" id="PS50225"/>
    </source>
</evidence>
<dbReference type="PROSITE" id="PS50225">
    <property type="entry name" value="SOCS"/>
    <property type="match status" value="1"/>
</dbReference>
<dbReference type="KEGG" id="hazt:108666927"/>
<keyword evidence="3" id="KW-1185">Reference proteome</keyword>
<feature type="transmembrane region" description="Helical" evidence="1">
    <location>
        <begin position="176"/>
        <end position="196"/>
    </location>
</feature>
<keyword evidence="1" id="KW-0812">Transmembrane</keyword>